<dbReference type="InterPro" id="IPR007712">
    <property type="entry name" value="RelE/ParE_toxin"/>
</dbReference>
<evidence type="ECO:0000313" key="6">
    <source>
        <dbReference type="Proteomes" id="UP000578697"/>
    </source>
</evidence>
<keyword evidence="2" id="KW-1277">Toxin-antitoxin system</keyword>
<dbReference type="PANTHER" id="PTHR35601:SF1">
    <property type="entry name" value="TOXIN RELE"/>
    <property type="match status" value="1"/>
</dbReference>
<gene>
    <name evidence="5" type="ORF">DYE49_12185</name>
    <name evidence="4" type="ORF">HNP77_001290</name>
</gene>
<organism evidence="4 6">
    <name type="scientific">Treponema rectale</name>
    <dbReference type="NCBI Taxonomy" id="744512"/>
    <lineage>
        <taxon>Bacteria</taxon>
        <taxon>Pseudomonadati</taxon>
        <taxon>Spirochaetota</taxon>
        <taxon>Spirochaetia</taxon>
        <taxon>Spirochaetales</taxon>
        <taxon>Treponemataceae</taxon>
        <taxon>Treponema</taxon>
    </lineage>
</organism>
<dbReference type="InterPro" id="IPR035093">
    <property type="entry name" value="RelE/ParE_toxin_dom_sf"/>
</dbReference>
<comment type="similarity">
    <text evidence="1">Belongs to the RelE toxin family.</text>
</comment>
<evidence type="ECO:0000313" key="7">
    <source>
        <dbReference type="Proteomes" id="UP000593591"/>
    </source>
</evidence>
<dbReference type="GO" id="GO:0004519">
    <property type="term" value="F:endonuclease activity"/>
    <property type="evidence" value="ECO:0007669"/>
    <property type="project" value="UniProtKB-KW"/>
</dbReference>
<dbReference type="SUPFAM" id="SSF143011">
    <property type="entry name" value="RelE-like"/>
    <property type="match status" value="1"/>
</dbReference>
<evidence type="ECO:0000256" key="2">
    <source>
        <dbReference type="ARBA" id="ARBA00022649"/>
    </source>
</evidence>
<keyword evidence="4" id="KW-0540">Nuclease</keyword>
<dbReference type="EMBL" id="CP031517">
    <property type="protein sequence ID" value="QOS41164.1"/>
    <property type="molecule type" value="Genomic_DNA"/>
</dbReference>
<dbReference type="Proteomes" id="UP000578697">
    <property type="component" value="Unassembled WGS sequence"/>
</dbReference>
<accession>A0A840SHM9</accession>
<evidence type="ECO:0000256" key="3">
    <source>
        <dbReference type="SAM" id="MobiDB-lite"/>
    </source>
</evidence>
<keyword evidence="6" id="KW-1185">Reference proteome</keyword>
<dbReference type="RefSeq" id="WP_184652361.1">
    <property type="nucleotide sequence ID" value="NZ_JACHFR010000002.1"/>
</dbReference>
<dbReference type="EMBL" id="JACHFR010000002">
    <property type="protein sequence ID" value="MBB5218921.1"/>
    <property type="molecule type" value="Genomic_DNA"/>
</dbReference>
<sequence length="109" mass="12321">MFAVGFSPKVKRQIAKLGESVKHSIKTYLEEKIIPAKNKKELYEAGGTELVGNLKGLWRFKSSEFKNYRIIAYLEDDKLVITVLAVESRSGSYKNKEDLAKKARKGKIG</sequence>
<reference evidence="4 6" key="2">
    <citation type="submission" date="2020-08" db="EMBL/GenBank/DDBJ databases">
        <title>Genomic Encyclopedia of Type Strains, Phase IV (KMG-IV): sequencing the most valuable type-strain genomes for metagenomic binning, comparative biology and taxonomic classification.</title>
        <authorList>
            <person name="Goeker M."/>
        </authorList>
    </citation>
    <scope>NUCLEOTIDE SEQUENCE [LARGE SCALE GENOMIC DNA]</scope>
    <source>
        <strain evidence="4 6">DSM 103679</strain>
    </source>
</reference>
<name>A0A840SHM9_9SPIR</name>
<evidence type="ECO:0000313" key="5">
    <source>
        <dbReference type="EMBL" id="QOS41164.1"/>
    </source>
</evidence>
<keyword evidence="4" id="KW-0378">Hydrolase</keyword>
<dbReference type="KEGG" id="trc:DYE49_12185"/>
<dbReference type="Proteomes" id="UP000593591">
    <property type="component" value="Chromosome"/>
</dbReference>
<reference evidence="5 7" key="1">
    <citation type="submission" date="2018-08" db="EMBL/GenBank/DDBJ databases">
        <title>The first complete genome of Treponema rectale (CHPAT), a commensal spirochete of the bovine rectum.</title>
        <authorList>
            <person name="Staton G.J."/>
            <person name="Clegg S.R."/>
            <person name="Carter S.D."/>
            <person name="Radford A.D."/>
            <person name="Darby A."/>
            <person name="Hall N."/>
            <person name="Birtles R.J."/>
            <person name="Evans N.J."/>
        </authorList>
    </citation>
    <scope>NUCLEOTIDE SEQUENCE [LARGE SCALE GENOMIC DNA]</scope>
    <source>
        <strain evidence="5 7">CHPA</strain>
    </source>
</reference>
<keyword evidence="4" id="KW-0255">Endonuclease</keyword>
<dbReference type="Pfam" id="PF05016">
    <property type="entry name" value="ParE_toxin"/>
    <property type="match status" value="1"/>
</dbReference>
<dbReference type="AlphaFoldDB" id="A0A840SHM9"/>
<evidence type="ECO:0000313" key="4">
    <source>
        <dbReference type="EMBL" id="MBB5218921.1"/>
    </source>
</evidence>
<dbReference type="PANTHER" id="PTHR35601">
    <property type="entry name" value="TOXIN RELE"/>
    <property type="match status" value="1"/>
</dbReference>
<protein>
    <submittedName>
        <fullName evidence="4">mRNA-degrading endonuclease RelE of RelBE toxin-antitoxin system</fullName>
    </submittedName>
</protein>
<dbReference type="Gene3D" id="3.30.2310.20">
    <property type="entry name" value="RelE-like"/>
    <property type="match status" value="1"/>
</dbReference>
<proteinExistence type="inferred from homology"/>
<evidence type="ECO:0000256" key="1">
    <source>
        <dbReference type="ARBA" id="ARBA00006226"/>
    </source>
</evidence>
<feature type="region of interest" description="Disordered" evidence="3">
    <location>
        <begin position="89"/>
        <end position="109"/>
    </location>
</feature>